<sequence>MALYKVSRTDTVDYDEHEAVVVRAESSKDALAFVTRIETGEGRSAISGKAFTWSDPAYRGFLADGSNAKVTRIRGRGEPGEILASFNAG</sequence>
<dbReference type="RefSeq" id="WP_250922067.1">
    <property type="nucleotide sequence ID" value="NZ_JAMQAW010000032.1"/>
</dbReference>
<organism evidence="1 2">
    <name type="scientific">Streptomyces albipurpureus</name>
    <dbReference type="NCBI Taxonomy" id="2897419"/>
    <lineage>
        <taxon>Bacteria</taxon>
        <taxon>Bacillati</taxon>
        <taxon>Actinomycetota</taxon>
        <taxon>Actinomycetes</taxon>
        <taxon>Kitasatosporales</taxon>
        <taxon>Streptomycetaceae</taxon>
        <taxon>Streptomyces</taxon>
    </lineage>
</organism>
<keyword evidence="2" id="KW-1185">Reference proteome</keyword>
<name>A0ABT0UTL8_9ACTN</name>
<protein>
    <submittedName>
        <fullName evidence="1">Uncharacterized protein</fullName>
    </submittedName>
</protein>
<proteinExistence type="predicted"/>
<dbReference type="EMBL" id="JAMQAW010000032">
    <property type="protein sequence ID" value="MCM2391741.1"/>
    <property type="molecule type" value="Genomic_DNA"/>
</dbReference>
<evidence type="ECO:0000313" key="2">
    <source>
        <dbReference type="Proteomes" id="UP001431429"/>
    </source>
</evidence>
<accession>A0ABT0UTL8</accession>
<comment type="caution">
    <text evidence="1">The sequence shown here is derived from an EMBL/GenBank/DDBJ whole genome shotgun (WGS) entry which is preliminary data.</text>
</comment>
<dbReference type="Proteomes" id="UP001431429">
    <property type="component" value="Unassembled WGS sequence"/>
</dbReference>
<reference evidence="1" key="1">
    <citation type="submission" date="2022-06" db="EMBL/GenBank/DDBJ databases">
        <title>Genome public.</title>
        <authorList>
            <person name="Sun Q."/>
        </authorList>
    </citation>
    <scope>NUCLEOTIDE SEQUENCE</scope>
    <source>
        <strain evidence="1">CWNU-1</strain>
    </source>
</reference>
<gene>
    <name evidence="1" type="ORF">NBG84_26230</name>
</gene>
<evidence type="ECO:0000313" key="1">
    <source>
        <dbReference type="EMBL" id="MCM2391741.1"/>
    </source>
</evidence>